<evidence type="ECO:0000256" key="1">
    <source>
        <dbReference type="SAM" id="SignalP"/>
    </source>
</evidence>
<dbReference type="Proteomes" id="UP000236000">
    <property type="component" value="Unassembled WGS sequence"/>
</dbReference>
<reference evidence="2 3" key="1">
    <citation type="journal article" date="2017" name="BMC Genomics">
        <title>Genome sequencing of 39 Akkermansia muciniphila isolates reveals its population structure, genomic and functional diverisity, and global distribution in mammalian gut microbiotas.</title>
        <authorList>
            <person name="Guo X."/>
            <person name="Li S."/>
            <person name="Zhang J."/>
            <person name="Wu F."/>
            <person name="Li X."/>
            <person name="Wu D."/>
            <person name="Zhang M."/>
            <person name="Ou Z."/>
            <person name="Jie Z."/>
            <person name="Yan Q."/>
            <person name="Li P."/>
            <person name="Yi J."/>
            <person name="Peng Y."/>
        </authorList>
    </citation>
    <scope>NUCLEOTIDE SEQUENCE [LARGE SCALE GENOMIC DNA]</scope>
    <source>
        <strain evidence="2 3">GP24</strain>
    </source>
</reference>
<name>A0A2N8HD94_9BACT</name>
<feature type="signal peptide" evidence="1">
    <location>
        <begin position="1"/>
        <end position="19"/>
    </location>
</feature>
<dbReference type="RefSeq" id="WP_102714680.1">
    <property type="nucleotide sequence ID" value="NZ_PJKA01000012.1"/>
</dbReference>
<dbReference type="PANTHER" id="PTHR35757">
    <property type="entry name" value="THERMOSOME SUBUNIT GAMMA"/>
    <property type="match status" value="1"/>
</dbReference>
<keyword evidence="1" id="KW-0732">Signal</keyword>
<feature type="chain" id="PRO_5014666757" description="TraB/GumN family protein" evidence="1">
    <location>
        <begin position="20"/>
        <end position="325"/>
    </location>
</feature>
<sequence length="325" mass="36640">MKMLRCLPAVFLWCSPVLAAHSPGAEKEERGAYPAKYMLLESSSRDRQSLSTPVASYVDGEGREVALIGAIHVAEAAYYARLNKLFSGYDVVLFEMIGGEGLQREQELRRKLDRSKPLGGLTLEEAREWNRIVEWRRKSAEEEKSFLLGLLGSAYQKLSDAVGLQTQYQGIDYSAPRFVHADMTLEEFRQAQARKGESFAGLMLKSFLSSLVEKPRAYQPNEFGLMLDLLSGNKKGLKNELMRIFANAPEDLENTVILEGRNAKCMEVFDQWGGRNVRKIGIFYGAAHLPGLHQELVKRGYRLRDVQWLPAWSTTEEAAGERGRS</sequence>
<gene>
    <name evidence="2" type="ORF">CXU22_09020</name>
</gene>
<proteinExistence type="predicted"/>
<evidence type="ECO:0008006" key="4">
    <source>
        <dbReference type="Google" id="ProtNLM"/>
    </source>
</evidence>
<dbReference type="OrthoDB" id="185048at2"/>
<organism evidence="2 3">
    <name type="scientific">Akkermansia muciniphila</name>
    <dbReference type="NCBI Taxonomy" id="239935"/>
    <lineage>
        <taxon>Bacteria</taxon>
        <taxon>Pseudomonadati</taxon>
        <taxon>Verrucomicrobiota</taxon>
        <taxon>Verrucomicrobiia</taxon>
        <taxon>Verrucomicrobiales</taxon>
        <taxon>Akkermansiaceae</taxon>
        <taxon>Akkermansia</taxon>
    </lineage>
</organism>
<protein>
    <recommendedName>
        <fullName evidence="4">TraB/GumN family protein</fullName>
    </recommendedName>
</protein>
<dbReference type="EMBL" id="PJKA01000012">
    <property type="protein sequence ID" value="PNC17865.1"/>
    <property type="molecule type" value="Genomic_DNA"/>
</dbReference>
<accession>A0A2N8HD94</accession>
<comment type="caution">
    <text evidence="2">The sequence shown here is derived from an EMBL/GenBank/DDBJ whole genome shotgun (WGS) entry which is preliminary data.</text>
</comment>
<evidence type="ECO:0000313" key="2">
    <source>
        <dbReference type="EMBL" id="PNC17865.1"/>
    </source>
</evidence>
<dbReference type="PANTHER" id="PTHR35757:SF1">
    <property type="entry name" value="THERMOSOME SUBUNIT GAMMA"/>
    <property type="match status" value="1"/>
</dbReference>
<dbReference type="AlphaFoldDB" id="A0A2N8HD94"/>
<evidence type="ECO:0000313" key="3">
    <source>
        <dbReference type="Proteomes" id="UP000236000"/>
    </source>
</evidence>